<dbReference type="Proteomes" id="UP000324701">
    <property type="component" value="Unassembled WGS sequence"/>
</dbReference>
<dbReference type="OrthoDB" id="4747031at2"/>
<comment type="caution">
    <text evidence="1">The sequence shown here is derived from an EMBL/GenBank/DDBJ whole genome shotgun (WGS) entry which is preliminary data.</text>
</comment>
<dbReference type="EMBL" id="VTZN01000023">
    <property type="protein sequence ID" value="KAA1251078.1"/>
    <property type="molecule type" value="Genomic_DNA"/>
</dbReference>
<gene>
    <name evidence="1" type="ORF">F0Q45_06230</name>
</gene>
<dbReference type="Gene3D" id="1.10.287.1060">
    <property type="entry name" value="ESAT-6-like"/>
    <property type="match status" value="1"/>
</dbReference>
<dbReference type="SUPFAM" id="SSF140453">
    <property type="entry name" value="EsxAB dimer-like"/>
    <property type="match status" value="1"/>
</dbReference>
<proteinExistence type="predicted"/>
<accession>A0A5B1BQK3</accession>
<dbReference type="InterPro" id="IPR036689">
    <property type="entry name" value="ESAT-6-like_sf"/>
</dbReference>
<dbReference type="RefSeq" id="WP_149653111.1">
    <property type="nucleotide sequence ID" value="NZ_VTZN01000023.1"/>
</dbReference>
<evidence type="ECO:0000313" key="2">
    <source>
        <dbReference type="Proteomes" id="UP000324701"/>
    </source>
</evidence>
<sequence length="108" mass="11415">MFQISPQQWLHSAARVTGHGEDLAAGHLSSDYRMQAAQFGWQGASARALNAKVDDWLEASRALLTRIGDHARGLHEAAVGHAEAEAQRAQALAQVGLSADGIAGSSQE</sequence>
<reference evidence="1 2" key="1">
    <citation type="submission" date="2019-09" db="EMBL/GenBank/DDBJ databases">
        <title>Report of infection by Mycobacterium simiae a patient suffering from pulmonary tuberculosis.</title>
        <authorList>
            <person name="Mohanty P.S."/>
            <person name="Bansal A.K."/>
            <person name="Singh H."/>
            <person name="Sharma S."/>
            <person name="Patil S.A."/>
            <person name="Upadhaya P."/>
            <person name="Singh P.K."/>
            <person name="Kumar D."/>
            <person name="Kumar S."/>
            <person name="Singh R.K."/>
            <person name="Chaudhary B."/>
        </authorList>
    </citation>
    <scope>NUCLEOTIDE SEQUENCE [LARGE SCALE GENOMIC DNA]</scope>
    <source>
        <strain evidence="1 2">JAL-560-SIM</strain>
    </source>
</reference>
<protein>
    <recommendedName>
        <fullName evidence="3">WXG100 family type VII secretion target</fullName>
    </recommendedName>
</protein>
<name>A0A5B1BQK3_MYCSI</name>
<keyword evidence="2" id="KW-1185">Reference proteome</keyword>
<organism evidence="1 2">
    <name type="scientific">Mycobacterium simiae</name>
    <name type="common">Mycobacterium habana</name>
    <dbReference type="NCBI Taxonomy" id="1784"/>
    <lineage>
        <taxon>Bacteria</taxon>
        <taxon>Bacillati</taxon>
        <taxon>Actinomycetota</taxon>
        <taxon>Actinomycetes</taxon>
        <taxon>Mycobacteriales</taxon>
        <taxon>Mycobacteriaceae</taxon>
        <taxon>Mycobacterium</taxon>
        <taxon>Mycobacterium simiae complex</taxon>
    </lineage>
</organism>
<evidence type="ECO:0008006" key="3">
    <source>
        <dbReference type="Google" id="ProtNLM"/>
    </source>
</evidence>
<dbReference type="AlphaFoldDB" id="A0A5B1BQK3"/>
<evidence type="ECO:0000313" key="1">
    <source>
        <dbReference type="EMBL" id="KAA1251078.1"/>
    </source>
</evidence>